<protein>
    <submittedName>
        <fullName evidence="1">Uncharacterized protein</fullName>
    </submittedName>
</protein>
<proteinExistence type="predicted"/>
<dbReference type="AlphaFoldDB" id="A0A5E8CHB3"/>
<name>A0A5E8CHB3_9ZZZZ</name>
<dbReference type="EMBL" id="CABVLZ010000002">
    <property type="protein sequence ID" value="VVU94773.1"/>
    <property type="molecule type" value="Genomic_DNA"/>
</dbReference>
<gene>
    <name evidence="1" type="ORF">CPAV1605_498</name>
</gene>
<organism evidence="1">
    <name type="scientific">seawater metagenome</name>
    <dbReference type="NCBI Taxonomy" id="1561972"/>
    <lineage>
        <taxon>unclassified sequences</taxon>
        <taxon>metagenomes</taxon>
        <taxon>ecological metagenomes</taxon>
    </lineage>
</organism>
<evidence type="ECO:0000313" key="1">
    <source>
        <dbReference type="EMBL" id="VVU94773.1"/>
    </source>
</evidence>
<sequence length="436" mass="52533">MDYVIIQRQNNKKPDKKNTFHDFPDRQYDKPLCGCTNYQEKLLNGDIIGIKFMTLRKHQIKLNYQIIDPKYKKEYQIPKIYAEYEHLEEHMFKILDIIDNRIRIEPFYFEKNKVLHHSTVFNFKSSFSIPKIYIKKEYLIEFYIDEYLNEFESSESELESETETESESLPLIKEFFVNITEWHIFRLKSFITKPEKTVYVSKKLPSYHKIYILPETYDSTIQYFELIRNNINLFEHYFGKEEVKRLGTLEQVISHNNMLYKKAMEYFDKDIDYKIESYLDFEAKMKKPFIIPEIEYIHYPDVYRVYKQDLDFNILISNTISNWSGRLLDEKVRKLIKKSDVVRIGIYHEKLNMAATIYFKLIHKLKNGKFLGILSHSSKTELYEDIILIIDTQAITEVAGYEDYILNNEEEYYFTGMGAMDWDYESIIPIDYNAII</sequence>
<accession>A0A5E8CHB3</accession>
<reference evidence="1" key="1">
    <citation type="submission" date="2019-09" db="EMBL/GenBank/DDBJ databases">
        <authorList>
            <person name="Needham M D."/>
        </authorList>
    </citation>
    <scope>NUCLEOTIDE SEQUENCE</scope>
</reference>